<dbReference type="SUPFAM" id="SSF143456">
    <property type="entry name" value="VC0467-like"/>
    <property type="match status" value="1"/>
</dbReference>
<dbReference type="InterPro" id="IPR003774">
    <property type="entry name" value="AlgH-like"/>
</dbReference>
<feature type="repeat" description="PPR" evidence="2">
    <location>
        <begin position="217"/>
        <end position="247"/>
    </location>
</feature>
<reference evidence="3" key="1">
    <citation type="submission" date="2023-03" db="EMBL/GenBank/DDBJ databases">
        <authorList>
            <person name="Julca I."/>
        </authorList>
    </citation>
    <scope>NUCLEOTIDE SEQUENCE</scope>
</reference>
<evidence type="ECO:0000313" key="3">
    <source>
        <dbReference type="EMBL" id="CAI9109769.1"/>
    </source>
</evidence>
<dbReference type="GO" id="GO:0003723">
    <property type="term" value="F:RNA binding"/>
    <property type="evidence" value="ECO:0007669"/>
    <property type="project" value="InterPro"/>
</dbReference>
<dbReference type="NCBIfam" id="TIGR00756">
    <property type="entry name" value="PPR"/>
    <property type="match status" value="4"/>
</dbReference>
<name>A0AAV1DSG1_OLDCO</name>
<proteinExistence type="predicted"/>
<organism evidence="3 4">
    <name type="scientific">Oldenlandia corymbosa var. corymbosa</name>
    <dbReference type="NCBI Taxonomy" id="529605"/>
    <lineage>
        <taxon>Eukaryota</taxon>
        <taxon>Viridiplantae</taxon>
        <taxon>Streptophyta</taxon>
        <taxon>Embryophyta</taxon>
        <taxon>Tracheophyta</taxon>
        <taxon>Spermatophyta</taxon>
        <taxon>Magnoliopsida</taxon>
        <taxon>eudicotyledons</taxon>
        <taxon>Gunneridae</taxon>
        <taxon>Pentapetalae</taxon>
        <taxon>asterids</taxon>
        <taxon>lamiids</taxon>
        <taxon>Gentianales</taxon>
        <taxon>Rubiaceae</taxon>
        <taxon>Rubioideae</taxon>
        <taxon>Spermacoceae</taxon>
        <taxon>Hedyotis-Oldenlandia complex</taxon>
        <taxon>Oldenlandia</taxon>
    </lineage>
</organism>
<gene>
    <name evidence="3" type="ORF">OLC1_LOCUS17583</name>
</gene>
<accession>A0AAV1DSG1</accession>
<dbReference type="Proteomes" id="UP001161247">
    <property type="component" value="Chromosome 6"/>
</dbReference>
<dbReference type="InterPro" id="IPR011990">
    <property type="entry name" value="TPR-like_helical_dom_sf"/>
</dbReference>
<keyword evidence="4" id="KW-1185">Reference proteome</keyword>
<dbReference type="FunFam" id="1.25.40.10:FF:000184">
    <property type="entry name" value="Pentatricopeptide repeat-containing protein, chloroplastic"/>
    <property type="match status" value="1"/>
</dbReference>
<dbReference type="InterPro" id="IPR046960">
    <property type="entry name" value="PPR_At4g14850-like_plant"/>
</dbReference>
<keyword evidence="1" id="KW-0677">Repeat</keyword>
<dbReference type="InterPro" id="IPR046848">
    <property type="entry name" value="E_motif"/>
</dbReference>
<evidence type="ECO:0000256" key="1">
    <source>
        <dbReference type="ARBA" id="ARBA00022737"/>
    </source>
</evidence>
<protein>
    <submittedName>
        <fullName evidence="3">OLC1v1009665C2</fullName>
    </submittedName>
</protein>
<evidence type="ECO:0000313" key="4">
    <source>
        <dbReference type="Proteomes" id="UP001161247"/>
    </source>
</evidence>
<feature type="repeat" description="PPR" evidence="2">
    <location>
        <begin position="81"/>
        <end position="115"/>
    </location>
</feature>
<dbReference type="PROSITE" id="PS51375">
    <property type="entry name" value="PPR"/>
    <property type="match status" value="4"/>
</dbReference>
<dbReference type="Pfam" id="PF02622">
    <property type="entry name" value="DUF179"/>
    <property type="match status" value="1"/>
</dbReference>
<evidence type="ECO:0000256" key="2">
    <source>
        <dbReference type="PROSITE-ProRule" id="PRU00708"/>
    </source>
</evidence>
<sequence length="753" mass="82953">MQVFAPTGTPRWISARRFFERILSDLHNCKELTRLKQVLAIVFKSSLHRDNVIGTKLISAFAHCRQMDSAVYIFDHIETPDVLAYNVMIKAHLGNSQPLQAFGIFSKMQNSGVRPNIFTCPFLLKANFGAGDMERARCLFDKMPVKNMVAWTILISAYVEKGFAKEAMGLYDQMAATDVKPDEGAITSILGACAESGMLGLGNRVHDFVKTSRYNCSMRVSNALINMYVKCGRLDDALNVFRGMKEKNSVTWSTMIHGLGIHGYGEQALQLFSRMIQKGFAPNKVTFIGLMCACSHAGLVDDGIHYFDAMQRDYGLNPEIAHYGCMIDLLGRGGRLKEAFRLVLSMPMKPNEVIWGALLAACRKHDAVTIGEEELQQLVQQGLTDDGNLSILSDIYAAAGDWSGMANARLYMKNTCREKKPSGTSSIELENEYHHFTMMDVRHPKSDLIYQILGALSQHMRKAGTTEIVPSIGARVPTIAGRKLPKHQYKKVGSPFSISCCQLGSKSPSPEDENRTLVNADWRSFRARLVAGEKAFRPVEATPVVDLDTAVDQPPLITIGDKWAHILHEPEKGCLLIATEKLDGVHIFERTVILLLATGPVGPVGIILNRPSLMSIKEMRSSSALDAVGTFSDRPLFFGGPLEEGFFLVSPESGNEGVGKSGVFEEVMKGLYCGTKSVVGCAAEMVKRNVVEAGDFSFFDGYCAWEKEQLREEIRSGYWTVAACSPSVVGLASAGSVGLWEEILGLMGPKRVW</sequence>
<dbReference type="InterPro" id="IPR002885">
    <property type="entry name" value="PPR_rpt"/>
</dbReference>
<dbReference type="GO" id="GO:0009451">
    <property type="term" value="P:RNA modification"/>
    <property type="evidence" value="ECO:0007669"/>
    <property type="project" value="InterPro"/>
</dbReference>
<dbReference type="EMBL" id="OX459123">
    <property type="protein sequence ID" value="CAI9109769.1"/>
    <property type="molecule type" value="Genomic_DNA"/>
</dbReference>
<dbReference type="PANTHER" id="PTHR47926:SF413">
    <property type="entry name" value="REPEAT (TPR)-LIKE SUPERFAMILY PROTEIN, PUTATIVE-RELATED"/>
    <property type="match status" value="1"/>
</dbReference>
<dbReference type="Gene3D" id="1.25.40.10">
    <property type="entry name" value="Tetratricopeptide repeat domain"/>
    <property type="match status" value="3"/>
</dbReference>
<feature type="repeat" description="PPR" evidence="2">
    <location>
        <begin position="248"/>
        <end position="282"/>
    </location>
</feature>
<dbReference type="AlphaFoldDB" id="A0AAV1DSG1"/>
<dbReference type="PANTHER" id="PTHR47926">
    <property type="entry name" value="PENTATRICOPEPTIDE REPEAT-CONTAINING PROTEIN"/>
    <property type="match status" value="1"/>
</dbReference>
<feature type="repeat" description="PPR" evidence="2">
    <location>
        <begin position="147"/>
        <end position="181"/>
    </location>
</feature>
<dbReference type="Pfam" id="PF20431">
    <property type="entry name" value="E_motif"/>
    <property type="match status" value="1"/>
</dbReference>
<dbReference type="Pfam" id="PF01535">
    <property type="entry name" value="PPR"/>
    <property type="match status" value="1"/>
</dbReference>
<dbReference type="Gene3D" id="3.40.1740.10">
    <property type="entry name" value="VC0467-like"/>
    <property type="match status" value="1"/>
</dbReference>
<dbReference type="Pfam" id="PF13041">
    <property type="entry name" value="PPR_2"/>
    <property type="match status" value="3"/>
</dbReference>